<dbReference type="GO" id="GO:0016747">
    <property type="term" value="F:acyltransferase activity, transferring groups other than amino-acyl groups"/>
    <property type="evidence" value="ECO:0007669"/>
    <property type="project" value="InterPro"/>
</dbReference>
<dbReference type="KEGG" id="tfl:RPIT_14550"/>
<keyword evidence="1 4" id="KW-0808">Transferase</keyword>
<sequence length="136" mass="15289">MQISPVRPDEREAVVALWNDTGLTRPWNDPHADLERALHGPNSTVFAAREGDRLVGTAMVGHDGHRAWVYYVAAAPERRGQGIGQALMAAAEGWARERDIPKLQFMVRDDNQDVLDFYAHLGYERQSVVVLGRRLD</sequence>
<reference evidence="4 5" key="1">
    <citation type="journal article" date="2016" name="Int. J. Syst. Evol. Microbiol.">
        <title>Tessaracoccus flavus sp. nov., isolated from the drainage system of a lindane-producing factory.</title>
        <authorList>
            <person name="Kumari R."/>
            <person name="Singh P."/>
            <person name="Schumann P."/>
            <person name="Lal R."/>
        </authorList>
    </citation>
    <scope>NUCLEOTIDE SEQUENCE [LARGE SCALE GENOMIC DNA]</scope>
    <source>
        <strain evidence="4 5">RP1T</strain>
    </source>
</reference>
<dbReference type="PROSITE" id="PS51186">
    <property type="entry name" value="GNAT"/>
    <property type="match status" value="1"/>
</dbReference>
<keyword evidence="2" id="KW-0012">Acyltransferase</keyword>
<accession>A0A1Q2CJB0</accession>
<dbReference type="EMBL" id="CP019605">
    <property type="protein sequence ID" value="AQP46192.1"/>
    <property type="molecule type" value="Genomic_DNA"/>
</dbReference>
<feature type="domain" description="N-acetyltransferase" evidence="3">
    <location>
        <begin position="1"/>
        <end position="136"/>
    </location>
</feature>
<dbReference type="Proteomes" id="UP000188324">
    <property type="component" value="Chromosome"/>
</dbReference>
<evidence type="ECO:0000256" key="1">
    <source>
        <dbReference type="ARBA" id="ARBA00022679"/>
    </source>
</evidence>
<dbReference type="SUPFAM" id="SSF55729">
    <property type="entry name" value="Acyl-CoA N-acyltransferases (Nat)"/>
    <property type="match status" value="1"/>
</dbReference>
<dbReference type="STRING" id="1610493.RPIT_14550"/>
<dbReference type="Pfam" id="PF00583">
    <property type="entry name" value="Acetyltransf_1"/>
    <property type="match status" value="1"/>
</dbReference>
<evidence type="ECO:0000256" key="2">
    <source>
        <dbReference type="ARBA" id="ARBA00023315"/>
    </source>
</evidence>
<organism evidence="4 5">
    <name type="scientific">Tessaracoccus flavus</name>
    <dbReference type="NCBI Taxonomy" id="1610493"/>
    <lineage>
        <taxon>Bacteria</taxon>
        <taxon>Bacillati</taxon>
        <taxon>Actinomycetota</taxon>
        <taxon>Actinomycetes</taxon>
        <taxon>Propionibacteriales</taxon>
        <taxon>Propionibacteriaceae</taxon>
        <taxon>Tessaracoccus</taxon>
    </lineage>
</organism>
<dbReference type="AlphaFoldDB" id="A0A1Q2CJB0"/>
<evidence type="ECO:0000259" key="3">
    <source>
        <dbReference type="PROSITE" id="PS51186"/>
    </source>
</evidence>
<dbReference type="CDD" id="cd04301">
    <property type="entry name" value="NAT_SF"/>
    <property type="match status" value="1"/>
</dbReference>
<dbReference type="InterPro" id="IPR050832">
    <property type="entry name" value="Bact_Acetyltransf"/>
</dbReference>
<keyword evidence="5" id="KW-1185">Reference proteome</keyword>
<gene>
    <name evidence="4" type="ORF">RPIT_14550</name>
</gene>
<name>A0A1Q2CJB0_9ACTN</name>
<evidence type="ECO:0000313" key="5">
    <source>
        <dbReference type="Proteomes" id="UP000188324"/>
    </source>
</evidence>
<evidence type="ECO:0000313" key="4">
    <source>
        <dbReference type="EMBL" id="AQP46192.1"/>
    </source>
</evidence>
<protein>
    <submittedName>
        <fullName evidence="4">GNAT family acetyltransferase</fullName>
    </submittedName>
</protein>
<proteinExistence type="predicted"/>
<dbReference type="InterPro" id="IPR016181">
    <property type="entry name" value="Acyl_CoA_acyltransferase"/>
</dbReference>
<dbReference type="InterPro" id="IPR000182">
    <property type="entry name" value="GNAT_dom"/>
</dbReference>
<dbReference type="PANTHER" id="PTHR43877">
    <property type="entry name" value="AMINOALKYLPHOSPHONATE N-ACETYLTRANSFERASE-RELATED-RELATED"/>
    <property type="match status" value="1"/>
</dbReference>
<dbReference type="Gene3D" id="3.40.630.30">
    <property type="match status" value="1"/>
</dbReference>
<dbReference type="PANTHER" id="PTHR43877:SF2">
    <property type="entry name" value="AMINOALKYLPHOSPHONATE N-ACETYLTRANSFERASE-RELATED"/>
    <property type="match status" value="1"/>
</dbReference>
<dbReference type="NCBIfam" id="NF002959">
    <property type="entry name" value="PRK03624.1"/>
    <property type="match status" value="1"/>
</dbReference>